<evidence type="ECO:0000256" key="2">
    <source>
        <dbReference type="SAM" id="MobiDB-lite"/>
    </source>
</evidence>
<sequence length="297" mass="32023">MSGPQTARHADTKAKYTPERTAPSTRAIVVACPSVVVFALDRDGYSRDVSEFEVPYRENSDPGVTLLTEAHLASVNTAGVFAPQVRDASVSATCDDGESEVDVPASEMDVGDTEMDVWSSEVDDVGESEIDPADAERRYQATVEESQPMQPITSEGNIHHYCTDVAVSGVAASSFPGEATFPYARCDWSGCGRIIYAAHAANLAAHLRGAHGISFTGSADSDAPLPCKWTNCTSHAKVTGLLWHVWVHVQGPLPCPAPGCGKKLSREDALNRHIKSQHPMEYPEIKRAKMRAARKQS</sequence>
<dbReference type="RefSeq" id="XP_007869950.1">
    <property type="nucleotide sequence ID" value="XM_007871759.1"/>
</dbReference>
<dbReference type="PROSITE" id="PS00028">
    <property type="entry name" value="ZINC_FINGER_C2H2_1"/>
    <property type="match status" value="1"/>
</dbReference>
<keyword evidence="1" id="KW-0862">Zinc</keyword>
<dbReference type="Gene3D" id="3.30.160.60">
    <property type="entry name" value="Classic Zinc Finger"/>
    <property type="match status" value="1"/>
</dbReference>
<keyword evidence="1" id="KW-0863">Zinc-finger</keyword>
<accession>S7RB94</accession>
<dbReference type="EMBL" id="KB469310">
    <property type="protein sequence ID" value="EPQ51480.1"/>
    <property type="molecule type" value="Genomic_DNA"/>
</dbReference>
<proteinExistence type="predicted"/>
<dbReference type="PROSITE" id="PS50157">
    <property type="entry name" value="ZINC_FINGER_C2H2_2"/>
    <property type="match status" value="1"/>
</dbReference>
<evidence type="ECO:0000259" key="3">
    <source>
        <dbReference type="PROSITE" id="PS50157"/>
    </source>
</evidence>
<organism evidence="4 5">
    <name type="scientific">Gloeophyllum trabeum (strain ATCC 11539 / FP-39264 / Madison 617)</name>
    <name type="common">Brown rot fungus</name>
    <dbReference type="NCBI Taxonomy" id="670483"/>
    <lineage>
        <taxon>Eukaryota</taxon>
        <taxon>Fungi</taxon>
        <taxon>Dikarya</taxon>
        <taxon>Basidiomycota</taxon>
        <taxon>Agaricomycotina</taxon>
        <taxon>Agaricomycetes</taxon>
        <taxon>Gloeophyllales</taxon>
        <taxon>Gloeophyllaceae</taxon>
        <taxon>Gloeophyllum</taxon>
    </lineage>
</organism>
<dbReference type="OrthoDB" id="2798556at2759"/>
<evidence type="ECO:0000256" key="1">
    <source>
        <dbReference type="PROSITE-ProRule" id="PRU00042"/>
    </source>
</evidence>
<keyword evidence="1" id="KW-0479">Metal-binding</keyword>
<dbReference type="GeneID" id="19309814"/>
<evidence type="ECO:0000313" key="5">
    <source>
        <dbReference type="Proteomes" id="UP000030669"/>
    </source>
</evidence>
<dbReference type="InterPro" id="IPR013087">
    <property type="entry name" value="Znf_C2H2_type"/>
</dbReference>
<evidence type="ECO:0000313" key="4">
    <source>
        <dbReference type="EMBL" id="EPQ51480.1"/>
    </source>
</evidence>
<dbReference type="GO" id="GO:0008270">
    <property type="term" value="F:zinc ion binding"/>
    <property type="evidence" value="ECO:0007669"/>
    <property type="project" value="UniProtKB-KW"/>
</dbReference>
<feature type="domain" description="C2H2-type" evidence="3">
    <location>
        <begin position="253"/>
        <end position="283"/>
    </location>
</feature>
<gene>
    <name evidence="4" type="ORF">GLOTRDRAFT_96238</name>
</gene>
<dbReference type="SMART" id="SM00355">
    <property type="entry name" value="ZnF_C2H2"/>
    <property type="match status" value="2"/>
</dbReference>
<dbReference type="HOGENOM" id="CLU_839520_0_0_1"/>
<keyword evidence="5" id="KW-1185">Reference proteome</keyword>
<dbReference type="Proteomes" id="UP000030669">
    <property type="component" value="Unassembled WGS sequence"/>
</dbReference>
<feature type="region of interest" description="Disordered" evidence="2">
    <location>
        <begin position="1"/>
        <end position="22"/>
    </location>
</feature>
<protein>
    <recommendedName>
        <fullName evidence="3">C2H2-type domain-containing protein</fullName>
    </recommendedName>
</protein>
<dbReference type="SUPFAM" id="SSF49599">
    <property type="entry name" value="TRAF domain-like"/>
    <property type="match status" value="1"/>
</dbReference>
<dbReference type="KEGG" id="gtr:GLOTRDRAFT_96238"/>
<name>S7RB94_GLOTA</name>
<reference evidence="4 5" key="1">
    <citation type="journal article" date="2012" name="Science">
        <title>The Paleozoic origin of enzymatic lignin decomposition reconstructed from 31 fungal genomes.</title>
        <authorList>
            <person name="Floudas D."/>
            <person name="Binder M."/>
            <person name="Riley R."/>
            <person name="Barry K."/>
            <person name="Blanchette R.A."/>
            <person name="Henrissat B."/>
            <person name="Martinez A.T."/>
            <person name="Otillar R."/>
            <person name="Spatafora J.W."/>
            <person name="Yadav J.S."/>
            <person name="Aerts A."/>
            <person name="Benoit I."/>
            <person name="Boyd A."/>
            <person name="Carlson A."/>
            <person name="Copeland A."/>
            <person name="Coutinho P.M."/>
            <person name="de Vries R.P."/>
            <person name="Ferreira P."/>
            <person name="Findley K."/>
            <person name="Foster B."/>
            <person name="Gaskell J."/>
            <person name="Glotzer D."/>
            <person name="Gorecki P."/>
            <person name="Heitman J."/>
            <person name="Hesse C."/>
            <person name="Hori C."/>
            <person name="Igarashi K."/>
            <person name="Jurgens J.A."/>
            <person name="Kallen N."/>
            <person name="Kersten P."/>
            <person name="Kohler A."/>
            <person name="Kuees U."/>
            <person name="Kumar T.K.A."/>
            <person name="Kuo A."/>
            <person name="LaButti K."/>
            <person name="Larrondo L.F."/>
            <person name="Lindquist E."/>
            <person name="Ling A."/>
            <person name="Lombard V."/>
            <person name="Lucas S."/>
            <person name="Lundell T."/>
            <person name="Martin R."/>
            <person name="McLaughlin D.J."/>
            <person name="Morgenstern I."/>
            <person name="Morin E."/>
            <person name="Murat C."/>
            <person name="Nagy L.G."/>
            <person name="Nolan M."/>
            <person name="Ohm R.A."/>
            <person name="Patyshakuliyeva A."/>
            <person name="Rokas A."/>
            <person name="Ruiz-Duenas F.J."/>
            <person name="Sabat G."/>
            <person name="Salamov A."/>
            <person name="Samejima M."/>
            <person name="Schmutz J."/>
            <person name="Slot J.C."/>
            <person name="St John F."/>
            <person name="Stenlid J."/>
            <person name="Sun H."/>
            <person name="Sun S."/>
            <person name="Syed K."/>
            <person name="Tsang A."/>
            <person name="Wiebenga A."/>
            <person name="Young D."/>
            <person name="Pisabarro A."/>
            <person name="Eastwood D.C."/>
            <person name="Martin F."/>
            <person name="Cullen D."/>
            <person name="Grigoriev I.V."/>
            <person name="Hibbett D.S."/>
        </authorList>
    </citation>
    <scope>NUCLEOTIDE SEQUENCE [LARGE SCALE GENOMIC DNA]</scope>
    <source>
        <strain evidence="4 5">ATCC 11539</strain>
    </source>
</reference>
<feature type="compositionally biased region" description="Basic and acidic residues" evidence="2">
    <location>
        <begin position="8"/>
        <end position="18"/>
    </location>
</feature>
<dbReference type="AlphaFoldDB" id="S7RB94"/>